<feature type="transmembrane region" description="Helical" evidence="1">
    <location>
        <begin position="53"/>
        <end position="77"/>
    </location>
</feature>
<dbReference type="EMBL" id="FOIU01000002">
    <property type="protein sequence ID" value="SEW40274.1"/>
    <property type="molecule type" value="Genomic_DNA"/>
</dbReference>
<reference evidence="3" key="1">
    <citation type="submission" date="2016-10" db="EMBL/GenBank/DDBJ databases">
        <authorList>
            <person name="Varghese N."/>
            <person name="Submissions S."/>
        </authorList>
    </citation>
    <scope>NUCLEOTIDE SEQUENCE [LARGE SCALE GENOMIC DNA]</scope>
    <source>
        <strain evidence="3">DSM 17724</strain>
    </source>
</reference>
<gene>
    <name evidence="2" type="ORF">SAMN05421841_2687</name>
</gene>
<dbReference type="RefSeq" id="WP_089793378.1">
    <property type="nucleotide sequence ID" value="NZ_FOIU01000002.1"/>
</dbReference>
<dbReference type="STRING" id="356305.SAMN05421841_2687"/>
<evidence type="ECO:0000313" key="3">
    <source>
        <dbReference type="Proteomes" id="UP000199469"/>
    </source>
</evidence>
<evidence type="ECO:0000256" key="1">
    <source>
        <dbReference type="SAM" id="Phobius"/>
    </source>
</evidence>
<proteinExistence type="predicted"/>
<name>A0A1I0RJ30_9FLAO</name>
<keyword evidence="1" id="KW-0812">Transmembrane</keyword>
<dbReference type="Proteomes" id="UP000199469">
    <property type="component" value="Unassembled WGS sequence"/>
</dbReference>
<keyword evidence="1" id="KW-0472">Membrane</keyword>
<accession>A0A1I0RJ30</accession>
<dbReference type="OrthoDB" id="1453232at2"/>
<organism evidence="2 3">
    <name type="scientific">Chryseobacterium wanjuense</name>
    <dbReference type="NCBI Taxonomy" id="356305"/>
    <lineage>
        <taxon>Bacteria</taxon>
        <taxon>Pseudomonadati</taxon>
        <taxon>Bacteroidota</taxon>
        <taxon>Flavobacteriia</taxon>
        <taxon>Flavobacteriales</taxon>
        <taxon>Weeksellaceae</taxon>
        <taxon>Chryseobacterium group</taxon>
        <taxon>Chryseobacterium</taxon>
    </lineage>
</organism>
<keyword evidence="3" id="KW-1185">Reference proteome</keyword>
<sequence length="80" mass="9420">MEILFEIFIRGLVIGFLGVNTRYYFFRIFNKNVKKKDFETDQEDIGASFSQGFYNFFIGLFVFSILAYGIVSILYVFDLL</sequence>
<dbReference type="AlphaFoldDB" id="A0A1I0RJ30"/>
<protein>
    <submittedName>
        <fullName evidence="2">Uncharacterized protein</fullName>
    </submittedName>
</protein>
<evidence type="ECO:0000313" key="2">
    <source>
        <dbReference type="EMBL" id="SEW40274.1"/>
    </source>
</evidence>
<keyword evidence="1" id="KW-1133">Transmembrane helix</keyword>
<feature type="transmembrane region" description="Helical" evidence="1">
    <location>
        <begin position="7"/>
        <end position="25"/>
    </location>
</feature>